<dbReference type="NCBIfam" id="TIGR03696">
    <property type="entry name" value="Rhs_assc_core"/>
    <property type="match status" value="1"/>
</dbReference>
<reference evidence="2" key="1">
    <citation type="submission" date="2016-10" db="EMBL/GenBank/DDBJ databases">
        <title>Sequence of Gallionella enrichment culture.</title>
        <authorList>
            <person name="Poehlein A."/>
            <person name="Muehling M."/>
            <person name="Daniel R."/>
        </authorList>
    </citation>
    <scope>NUCLEOTIDE SEQUENCE</scope>
</reference>
<evidence type="ECO:0000313" key="2">
    <source>
        <dbReference type="EMBL" id="OIQ95017.1"/>
    </source>
</evidence>
<dbReference type="InterPro" id="IPR050708">
    <property type="entry name" value="T6SS_VgrG/RHS"/>
</dbReference>
<dbReference type="PANTHER" id="PTHR32305:SF15">
    <property type="entry name" value="PROTEIN RHSA-RELATED"/>
    <property type="match status" value="1"/>
</dbReference>
<feature type="region of interest" description="Disordered" evidence="1">
    <location>
        <begin position="264"/>
        <end position="303"/>
    </location>
</feature>
<dbReference type="EMBL" id="MLJW01000175">
    <property type="protein sequence ID" value="OIQ95017.1"/>
    <property type="molecule type" value="Genomic_DNA"/>
</dbReference>
<keyword evidence="2" id="KW-0378">Hydrolase</keyword>
<protein>
    <submittedName>
        <fullName evidence="2">tRNA nuclease WapA</fullName>
        <ecNumber evidence="2">3.1.-.-</ecNumber>
    </submittedName>
</protein>
<evidence type="ECO:0000256" key="1">
    <source>
        <dbReference type="SAM" id="MobiDB-lite"/>
    </source>
</evidence>
<sequence length="498" mass="53041">MKYDADGNLTEDGTWQYPYDGENRLTKMINKSNNAYTLTFAYDYLGRRIRKTVANGPWGSTDTKFLWFGWNLAAELSADGVTPNKAFVWGPDFSDAHGNAGGAGSLLAQISGGVMNYAVPDTLGNIVAYTSNGTLSAAVEYSPFGRATTTYGSYSNFPMGYSGHYTDWETGLSYYGLRYYMPKHGRFINRDPSEEAGGTNLFAFTGNNPTNSWDVLGLLDDSVDELAVFHVYGDRPPTWDPVADYNNQLDINFGNANLAQTITPPTSYRGGYGNSGNATGPSKGSGKGKGDGKSPSLPPCSKLRAQIDSGKLKPSVTAQSFIEQKSIDGFLGDNRGFLNSPANATSYSFRVSSTVQYGMPAQVVGGYSRFGPMYIGDPVGVGAVAGPFYIARQAQPVGGGNVVRSGYNFSLSYSVSASNGLLPFLPSAIQNGSVTVNYNTGSYLAVLSHTQYPAAQVFLDGSPIYNYSSDKAGAGVSGLGADHLETHIVAGQICDPSK</sequence>
<accession>A0A1J5RGY0</accession>
<gene>
    <name evidence="2" type="primary">wapA_1</name>
    <name evidence="2" type="ORF">GALL_230310</name>
</gene>
<dbReference type="Gene3D" id="2.180.10.10">
    <property type="entry name" value="RHS repeat-associated core"/>
    <property type="match status" value="1"/>
</dbReference>
<comment type="caution">
    <text evidence="2">The sequence shown here is derived from an EMBL/GenBank/DDBJ whole genome shotgun (WGS) entry which is preliminary data.</text>
</comment>
<name>A0A1J5RGY0_9ZZZZ</name>
<dbReference type="AlphaFoldDB" id="A0A1J5RGY0"/>
<organism evidence="2">
    <name type="scientific">mine drainage metagenome</name>
    <dbReference type="NCBI Taxonomy" id="410659"/>
    <lineage>
        <taxon>unclassified sequences</taxon>
        <taxon>metagenomes</taxon>
        <taxon>ecological metagenomes</taxon>
    </lineage>
</organism>
<proteinExistence type="predicted"/>
<dbReference type="GO" id="GO:0016787">
    <property type="term" value="F:hydrolase activity"/>
    <property type="evidence" value="ECO:0007669"/>
    <property type="project" value="UniProtKB-KW"/>
</dbReference>
<dbReference type="InterPro" id="IPR022385">
    <property type="entry name" value="Rhs_assc_core"/>
</dbReference>
<dbReference type="EC" id="3.1.-.-" evidence="2"/>
<dbReference type="PANTHER" id="PTHR32305">
    <property type="match status" value="1"/>
</dbReference>